<accession>A0A552V1G8</accession>
<evidence type="ECO:0000256" key="1">
    <source>
        <dbReference type="SAM" id="SignalP"/>
    </source>
</evidence>
<keyword evidence="3" id="KW-1185">Reference proteome</keyword>
<dbReference type="Proteomes" id="UP000320643">
    <property type="component" value="Unassembled WGS sequence"/>
</dbReference>
<reference evidence="2 3" key="1">
    <citation type="submission" date="2019-07" db="EMBL/GenBank/DDBJ databases">
        <title>Flavobacterium sp. nov., isolated from glacier ice.</title>
        <authorList>
            <person name="Liu Q."/>
            <person name="Xin Y.-H."/>
        </authorList>
    </citation>
    <scope>NUCLEOTIDE SEQUENCE [LARGE SCALE GENOMIC DNA]</scope>
    <source>
        <strain evidence="2 3">ZT4R6</strain>
    </source>
</reference>
<evidence type="ECO:0000313" key="2">
    <source>
        <dbReference type="EMBL" id="TRW24304.1"/>
    </source>
</evidence>
<dbReference type="EMBL" id="VJVZ01000006">
    <property type="protein sequence ID" value="TRW24304.1"/>
    <property type="molecule type" value="Genomic_DNA"/>
</dbReference>
<evidence type="ECO:0000313" key="3">
    <source>
        <dbReference type="Proteomes" id="UP000320643"/>
    </source>
</evidence>
<dbReference type="RefSeq" id="WP_143373384.1">
    <property type="nucleotide sequence ID" value="NZ_VJVZ01000006.1"/>
</dbReference>
<proteinExistence type="predicted"/>
<name>A0A552V1G8_9FLAO</name>
<comment type="caution">
    <text evidence="2">The sequence shown here is derived from an EMBL/GenBank/DDBJ whole genome shotgun (WGS) entry which is preliminary data.</text>
</comment>
<dbReference type="OrthoDB" id="995425at2"/>
<feature type="chain" id="PRO_5021994500" evidence="1">
    <location>
        <begin position="19"/>
        <end position="247"/>
    </location>
</feature>
<sequence>MKCSLLIGILLANIFAYSQDKTGTLTNADLNIVSRLSTDLKENINLLQDTNGIALTKYLKAELVDEATYYAKMQTAISPIVYDNQRFKKTNGVTTLKCRDTVVTFTDIDSDGEDFKEHYYDSYLPALNQYIVKATYYEEYDYIYVDMNSGRQTSFNGSIPYLAPNKKMLLDVYHEPYENTVSFSLIKVGKKEFTTLISTEFKYWMPATDTASAPFWGKDGYFYCIAIAVEDKDKPDAAHQYVRIKLL</sequence>
<keyword evidence="1" id="KW-0732">Signal</keyword>
<organism evidence="2 3">
    <name type="scientific">Flavobacterium zepuense</name>
    <dbReference type="NCBI Taxonomy" id="2593302"/>
    <lineage>
        <taxon>Bacteria</taxon>
        <taxon>Pseudomonadati</taxon>
        <taxon>Bacteroidota</taxon>
        <taxon>Flavobacteriia</taxon>
        <taxon>Flavobacteriales</taxon>
        <taxon>Flavobacteriaceae</taxon>
        <taxon>Flavobacterium</taxon>
    </lineage>
</organism>
<gene>
    <name evidence="2" type="ORF">FMM05_10755</name>
</gene>
<feature type="signal peptide" evidence="1">
    <location>
        <begin position="1"/>
        <end position="18"/>
    </location>
</feature>
<dbReference type="AlphaFoldDB" id="A0A552V1G8"/>
<protein>
    <submittedName>
        <fullName evidence="2">Uncharacterized protein</fullName>
    </submittedName>
</protein>